<dbReference type="Gene3D" id="3.90.320.10">
    <property type="match status" value="1"/>
</dbReference>
<dbReference type="InterPro" id="IPR051703">
    <property type="entry name" value="NF-kappa-B_Signaling_Reg"/>
</dbReference>
<dbReference type="OMA" id="RITQNTH"/>
<dbReference type="GO" id="GO:0006281">
    <property type="term" value="P:DNA repair"/>
    <property type="evidence" value="ECO:0007669"/>
    <property type="project" value="UniProtKB-ARBA"/>
</dbReference>
<dbReference type="KEGG" id="bfo:118421033"/>
<dbReference type="CDD" id="cd22343">
    <property type="entry name" value="PDDEXK_lambda_exonuclease-like"/>
    <property type="match status" value="1"/>
</dbReference>
<evidence type="ECO:0000313" key="3">
    <source>
        <dbReference type="RefSeq" id="XP_035684071.1"/>
    </source>
</evidence>
<proteinExistence type="predicted"/>
<dbReference type="PANTHER" id="PTHR46609">
    <property type="entry name" value="EXONUCLEASE, PHAGE-TYPE/RECB, C-TERMINAL DOMAIN-CONTAINING PROTEIN"/>
    <property type="match status" value="1"/>
</dbReference>
<reference evidence="2" key="1">
    <citation type="journal article" date="2020" name="Nat. Ecol. Evol.">
        <title>Deeply conserved synteny resolves early events in vertebrate evolution.</title>
        <authorList>
            <person name="Simakov O."/>
            <person name="Marletaz F."/>
            <person name="Yue J.X."/>
            <person name="O'Connell B."/>
            <person name="Jenkins J."/>
            <person name="Brandt A."/>
            <person name="Calef R."/>
            <person name="Tung C.H."/>
            <person name="Huang T.K."/>
            <person name="Schmutz J."/>
            <person name="Satoh N."/>
            <person name="Yu J.K."/>
            <person name="Putnam N.H."/>
            <person name="Green R.E."/>
            <person name="Rokhsar D.S."/>
        </authorList>
    </citation>
    <scope>NUCLEOTIDE SEQUENCE [LARGE SCALE GENOMIC DNA]</scope>
    <source>
        <strain evidence="2">S238N-H82</strain>
    </source>
</reference>
<reference evidence="3" key="2">
    <citation type="submission" date="2025-08" db="UniProtKB">
        <authorList>
            <consortium name="RefSeq"/>
        </authorList>
    </citation>
    <scope>IDENTIFICATION</scope>
    <source>
        <strain evidence="3">S238N-H82</strain>
        <tissue evidence="3">Testes</tissue>
    </source>
</reference>
<accession>A0A9J7LJH0</accession>
<organism evidence="2 3">
    <name type="scientific">Branchiostoma floridae</name>
    <name type="common">Florida lancelet</name>
    <name type="synonym">Amphioxus</name>
    <dbReference type="NCBI Taxonomy" id="7739"/>
    <lineage>
        <taxon>Eukaryota</taxon>
        <taxon>Metazoa</taxon>
        <taxon>Chordata</taxon>
        <taxon>Cephalochordata</taxon>
        <taxon>Leptocardii</taxon>
        <taxon>Amphioxiformes</taxon>
        <taxon>Branchiostomatidae</taxon>
        <taxon>Branchiostoma</taxon>
    </lineage>
</organism>
<sequence>MCNLTVEEAVSLEGATVKQSECPLWHAERQKRVTASMFGKILKRKKEYNIKFLTGLFGTKSAHSVSLAYGKSHEAQAKEAYIRTFESSNQAVHIHECGLVVDPFFSFLGASPDAKVCCGAQTGILEVKCPYSARNMTAKDASLNLPNFYLKAEGDSLSLDRSHEYFYQVQGQLLVTGAPFCDFVCHCVDTHVERILPDVQFCQDMLVQLAKIYKTHAMPFVQRITQNTHVD</sequence>
<name>A0A9J7LJH0_BRAFL</name>
<dbReference type="InterPro" id="IPR011335">
    <property type="entry name" value="Restrct_endonuc-II-like"/>
</dbReference>
<dbReference type="OrthoDB" id="6158042at2759"/>
<evidence type="ECO:0000313" key="2">
    <source>
        <dbReference type="Proteomes" id="UP000001554"/>
    </source>
</evidence>
<gene>
    <name evidence="3" type="primary">LOC118421033</name>
</gene>
<dbReference type="PANTHER" id="PTHR46609:SF8">
    <property type="entry name" value="YQAJ VIRAL RECOMBINASE DOMAIN-CONTAINING PROTEIN"/>
    <property type="match status" value="1"/>
</dbReference>
<protein>
    <submittedName>
        <fullName evidence="3">Uncharacterized protein LOC118421033</fullName>
    </submittedName>
</protein>
<evidence type="ECO:0000259" key="1">
    <source>
        <dbReference type="Pfam" id="PF09588"/>
    </source>
</evidence>
<feature type="domain" description="YqaJ viral recombinase" evidence="1">
    <location>
        <begin position="25"/>
        <end position="178"/>
    </location>
</feature>
<dbReference type="Pfam" id="PF09588">
    <property type="entry name" value="YqaJ"/>
    <property type="match status" value="1"/>
</dbReference>
<dbReference type="Proteomes" id="UP000001554">
    <property type="component" value="Chromosome 8"/>
</dbReference>
<dbReference type="InterPro" id="IPR019080">
    <property type="entry name" value="YqaJ_viral_recombinase"/>
</dbReference>
<dbReference type="AlphaFoldDB" id="A0A9J7LJH0"/>
<dbReference type="InterPro" id="IPR011604">
    <property type="entry name" value="PDDEXK-like_dom_sf"/>
</dbReference>
<dbReference type="RefSeq" id="XP_035684071.1">
    <property type="nucleotide sequence ID" value="XM_035828178.1"/>
</dbReference>
<dbReference type="SUPFAM" id="SSF52980">
    <property type="entry name" value="Restriction endonuclease-like"/>
    <property type="match status" value="1"/>
</dbReference>
<dbReference type="GeneID" id="118421033"/>
<keyword evidence="2" id="KW-1185">Reference proteome</keyword>